<dbReference type="GO" id="GO:0006891">
    <property type="term" value="P:intra-Golgi vesicle-mediated transport"/>
    <property type="evidence" value="ECO:0007669"/>
    <property type="project" value="TreeGrafter"/>
</dbReference>
<keyword evidence="5" id="KW-0653">Protein transport</keyword>
<feature type="domain" description="T-SNARE coiled-coil homology" evidence="11">
    <location>
        <begin position="130"/>
        <end position="197"/>
    </location>
</feature>
<dbReference type="GO" id="GO:0031201">
    <property type="term" value="C:SNARE complex"/>
    <property type="evidence" value="ECO:0007669"/>
    <property type="project" value="TreeGrafter"/>
</dbReference>
<organism evidence="12 13">
    <name type="scientific">Canariomyces notabilis</name>
    <dbReference type="NCBI Taxonomy" id="2074819"/>
    <lineage>
        <taxon>Eukaryota</taxon>
        <taxon>Fungi</taxon>
        <taxon>Dikarya</taxon>
        <taxon>Ascomycota</taxon>
        <taxon>Pezizomycotina</taxon>
        <taxon>Sordariomycetes</taxon>
        <taxon>Sordariomycetidae</taxon>
        <taxon>Sordariales</taxon>
        <taxon>Chaetomiaceae</taxon>
        <taxon>Canariomyces</taxon>
    </lineage>
</organism>
<feature type="coiled-coil region" evidence="9">
    <location>
        <begin position="47"/>
        <end position="103"/>
    </location>
</feature>
<sequence>MANPLDTDAGTELFKHYEAEYQLVQADLVQKLDQIAELSGEPRKAALSAAERALEETGELLDQMQMEKQNVPSSQRGAINRRLRDYKTDIDGYKRKLRTLADDRSALFGARYSDNPGSSAADAHFEQRQQLLSGTERLDRSTQRLKASQALAHETEAIGASTLAQLQQQRETIDHTTRVLYESEGYVDRSLKSLKGIARRMATNRVITIAIITVLVLLIIAVIFSKFR</sequence>
<dbReference type="GO" id="GO:0005829">
    <property type="term" value="C:cytosol"/>
    <property type="evidence" value="ECO:0007669"/>
    <property type="project" value="GOC"/>
</dbReference>
<keyword evidence="4 10" id="KW-0812">Transmembrane</keyword>
<evidence type="ECO:0000256" key="6">
    <source>
        <dbReference type="ARBA" id="ARBA00022989"/>
    </source>
</evidence>
<proteinExistence type="inferred from homology"/>
<dbReference type="FunFam" id="1.20.5.110:FF:000002">
    <property type="entry name" value="Vesicle transport through interaction with t-SNAREsB"/>
    <property type="match status" value="1"/>
</dbReference>
<comment type="caution">
    <text evidence="12">The sequence shown here is derived from an EMBL/GenBank/DDBJ whole genome shotgun (WGS) entry which is preliminary data.</text>
</comment>
<dbReference type="AlphaFoldDB" id="A0AAN6QHT9"/>
<dbReference type="SUPFAM" id="SSF47661">
    <property type="entry name" value="t-snare proteins"/>
    <property type="match status" value="1"/>
</dbReference>
<dbReference type="CDD" id="cd15862">
    <property type="entry name" value="SNARE_Vti1"/>
    <property type="match status" value="1"/>
</dbReference>
<evidence type="ECO:0000256" key="8">
    <source>
        <dbReference type="ARBA" id="ARBA00023136"/>
    </source>
</evidence>
<dbReference type="InterPro" id="IPR038407">
    <property type="entry name" value="v-SNARE_N_sf"/>
</dbReference>
<evidence type="ECO:0000256" key="4">
    <source>
        <dbReference type="ARBA" id="ARBA00022692"/>
    </source>
</evidence>
<evidence type="ECO:0000256" key="7">
    <source>
        <dbReference type="ARBA" id="ARBA00023054"/>
    </source>
</evidence>
<dbReference type="GO" id="GO:0042147">
    <property type="term" value="P:retrograde transport, endosome to Golgi"/>
    <property type="evidence" value="ECO:0007669"/>
    <property type="project" value="TreeGrafter"/>
</dbReference>
<dbReference type="GO" id="GO:0006896">
    <property type="term" value="P:Golgi to vacuole transport"/>
    <property type="evidence" value="ECO:0007669"/>
    <property type="project" value="TreeGrafter"/>
</dbReference>
<keyword evidence="13" id="KW-1185">Reference proteome</keyword>
<dbReference type="InterPro" id="IPR000727">
    <property type="entry name" value="T_SNARE_dom"/>
</dbReference>
<dbReference type="SMART" id="SM00397">
    <property type="entry name" value="t_SNARE"/>
    <property type="match status" value="1"/>
</dbReference>
<dbReference type="EMBL" id="MU853350">
    <property type="protein sequence ID" value="KAK4110454.1"/>
    <property type="molecule type" value="Genomic_DNA"/>
</dbReference>
<dbReference type="Proteomes" id="UP001302812">
    <property type="component" value="Unassembled WGS sequence"/>
</dbReference>
<dbReference type="GO" id="GO:0005794">
    <property type="term" value="C:Golgi apparatus"/>
    <property type="evidence" value="ECO:0007669"/>
    <property type="project" value="TreeGrafter"/>
</dbReference>
<evidence type="ECO:0000256" key="2">
    <source>
        <dbReference type="ARBA" id="ARBA00006108"/>
    </source>
</evidence>
<dbReference type="GO" id="GO:0000149">
    <property type="term" value="F:SNARE binding"/>
    <property type="evidence" value="ECO:0007669"/>
    <property type="project" value="TreeGrafter"/>
</dbReference>
<comment type="similarity">
    <text evidence="2">Belongs to the VTI1 family.</text>
</comment>
<evidence type="ECO:0000256" key="9">
    <source>
        <dbReference type="SAM" id="Coils"/>
    </source>
</evidence>
<evidence type="ECO:0000256" key="3">
    <source>
        <dbReference type="ARBA" id="ARBA00022448"/>
    </source>
</evidence>
<dbReference type="Gene3D" id="1.20.58.400">
    <property type="entry name" value="t-snare proteins"/>
    <property type="match status" value="1"/>
</dbReference>
<dbReference type="Gene3D" id="1.20.5.110">
    <property type="match status" value="1"/>
</dbReference>
<evidence type="ECO:0000256" key="10">
    <source>
        <dbReference type="SAM" id="Phobius"/>
    </source>
</evidence>
<keyword evidence="8 10" id="KW-0472">Membrane</keyword>
<protein>
    <submittedName>
        <fullName evidence="12">V-snare-domain-containing protein</fullName>
    </submittedName>
</protein>
<evidence type="ECO:0000256" key="5">
    <source>
        <dbReference type="ARBA" id="ARBA00022927"/>
    </source>
</evidence>
<keyword evidence="3" id="KW-0813">Transport</keyword>
<dbReference type="Pfam" id="PF05008">
    <property type="entry name" value="V-SNARE"/>
    <property type="match status" value="1"/>
</dbReference>
<dbReference type="GO" id="GO:0005484">
    <property type="term" value="F:SNAP receptor activity"/>
    <property type="evidence" value="ECO:0007669"/>
    <property type="project" value="TreeGrafter"/>
</dbReference>
<dbReference type="PANTHER" id="PTHR21230">
    <property type="entry name" value="VESICLE TRANSPORT V-SNARE PROTEIN VTI1-RELATED"/>
    <property type="match status" value="1"/>
</dbReference>
<dbReference type="GO" id="GO:0031902">
    <property type="term" value="C:late endosome membrane"/>
    <property type="evidence" value="ECO:0007669"/>
    <property type="project" value="TreeGrafter"/>
</dbReference>
<comment type="subcellular location">
    <subcellularLocation>
        <location evidence="1">Membrane</location>
        <topology evidence="1">Single-pass type IV membrane protein</topology>
    </subcellularLocation>
</comment>
<dbReference type="GO" id="GO:0006886">
    <property type="term" value="P:intracellular protein transport"/>
    <property type="evidence" value="ECO:0007669"/>
    <property type="project" value="InterPro"/>
</dbReference>
<evidence type="ECO:0000313" key="13">
    <source>
        <dbReference type="Proteomes" id="UP001302812"/>
    </source>
</evidence>
<dbReference type="InterPro" id="IPR010989">
    <property type="entry name" value="SNARE"/>
</dbReference>
<evidence type="ECO:0000259" key="11">
    <source>
        <dbReference type="SMART" id="SM00397"/>
    </source>
</evidence>
<dbReference type="RefSeq" id="XP_064668024.1">
    <property type="nucleotide sequence ID" value="XM_064815623.1"/>
</dbReference>
<reference evidence="12" key="1">
    <citation type="journal article" date="2023" name="Mol. Phylogenet. Evol.">
        <title>Genome-scale phylogeny and comparative genomics of the fungal order Sordariales.</title>
        <authorList>
            <person name="Hensen N."/>
            <person name="Bonometti L."/>
            <person name="Westerberg I."/>
            <person name="Brannstrom I.O."/>
            <person name="Guillou S."/>
            <person name="Cros-Aarteil S."/>
            <person name="Calhoun S."/>
            <person name="Haridas S."/>
            <person name="Kuo A."/>
            <person name="Mondo S."/>
            <person name="Pangilinan J."/>
            <person name="Riley R."/>
            <person name="LaButti K."/>
            <person name="Andreopoulos B."/>
            <person name="Lipzen A."/>
            <person name="Chen C."/>
            <person name="Yan M."/>
            <person name="Daum C."/>
            <person name="Ng V."/>
            <person name="Clum A."/>
            <person name="Steindorff A."/>
            <person name="Ohm R.A."/>
            <person name="Martin F."/>
            <person name="Silar P."/>
            <person name="Natvig D.O."/>
            <person name="Lalanne C."/>
            <person name="Gautier V."/>
            <person name="Ament-Velasquez S.L."/>
            <person name="Kruys A."/>
            <person name="Hutchinson M.I."/>
            <person name="Powell A.J."/>
            <person name="Barry K."/>
            <person name="Miller A.N."/>
            <person name="Grigoriev I.V."/>
            <person name="Debuchy R."/>
            <person name="Gladieux P."/>
            <person name="Hiltunen Thoren M."/>
            <person name="Johannesson H."/>
        </authorList>
    </citation>
    <scope>NUCLEOTIDE SEQUENCE</scope>
    <source>
        <strain evidence="12">CBS 508.74</strain>
    </source>
</reference>
<dbReference type="InterPro" id="IPR007705">
    <property type="entry name" value="Vesicle_trsprt_v-SNARE_N"/>
</dbReference>
<keyword evidence="7 9" id="KW-0175">Coiled coil</keyword>
<dbReference type="GeneID" id="89939748"/>
<dbReference type="GO" id="GO:0012507">
    <property type="term" value="C:ER to Golgi transport vesicle membrane"/>
    <property type="evidence" value="ECO:0007669"/>
    <property type="project" value="TreeGrafter"/>
</dbReference>
<dbReference type="GO" id="GO:0048280">
    <property type="term" value="P:vesicle fusion with Golgi apparatus"/>
    <property type="evidence" value="ECO:0007669"/>
    <property type="project" value="TreeGrafter"/>
</dbReference>
<name>A0AAN6QHT9_9PEZI</name>
<evidence type="ECO:0000256" key="1">
    <source>
        <dbReference type="ARBA" id="ARBA00004211"/>
    </source>
</evidence>
<evidence type="ECO:0000313" key="12">
    <source>
        <dbReference type="EMBL" id="KAK4110454.1"/>
    </source>
</evidence>
<dbReference type="SUPFAM" id="SSF58038">
    <property type="entry name" value="SNARE fusion complex"/>
    <property type="match status" value="1"/>
</dbReference>
<dbReference type="GO" id="GO:0016236">
    <property type="term" value="P:macroautophagy"/>
    <property type="evidence" value="ECO:0007669"/>
    <property type="project" value="TreeGrafter"/>
</dbReference>
<gene>
    <name evidence="12" type="ORF">N656DRAFT_781653</name>
</gene>
<dbReference type="GO" id="GO:0005789">
    <property type="term" value="C:endoplasmic reticulum membrane"/>
    <property type="evidence" value="ECO:0007669"/>
    <property type="project" value="TreeGrafter"/>
</dbReference>
<accession>A0AAN6QHT9</accession>
<feature type="transmembrane region" description="Helical" evidence="10">
    <location>
        <begin position="202"/>
        <end position="224"/>
    </location>
</feature>
<dbReference type="PANTHER" id="PTHR21230:SF26">
    <property type="entry name" value="VESICLE TRANSPORT THROUGH INTERACTION WITH T-SNARES HOMOLOG 1A"/>
    <property type="match status" value="1"/>
</dbReference>
<dbReference type="Pfam" id="PF12352">
    <property type="entry name" value="V-SNARE_C"/>
    <property type="match status" value="1"/>
</dbReference>
<reference evidence="12" key="2">
    <citation type="submission" date="2023-05" db="EMBL/GenBank/DDBJ databases">
        <authorList>
            <consortium name="Lawrence Berkeley National Laboratory"/>
            <person name="Steindorff A."/>
            <person name="Hensen N."/>
            <person name="Bonometti L."/>
            <person name="Westerberg I."/>
            <person name="Brannstrom I.O."/>
            <person name="Guillou S."/>
            <person name="Cros-Aarteil S."/>
            <person name="Calhoun S."/>
            <person name="Haridas S."/>
            <person name="Kuo A."/>
            <person name="Mondo S."/>
            <person name="Pangilinan J."/>
            <person name="Riley R."/>
            <person name="Labutti K."/>
            <person name="Andreopoulos B."/>
            <person name="Lipzen A."/>
            <person name="Chen C."/>
            <person name="Yanf M."/>
            <person name="Daum C."/>
            <person name="Ng V."/>
            <person name="Clum A."/>
            <person name="Ohm R."/>
            <person name="Martin F."/>
            <person name="Silar P."/>
            <person name="Natvig D."/>
            <person name="Lalanne C."/>
            <person name="Gautier V."/>
            <person name="Ament-Velasquez S.L."/>
            <person name="Kruys A."/>
            <person name="Hutchinson M.I."/>
            <person name="Powell A.J."/>
            <person name="Barry K."/>
            <person name="Miller A.N."/>
            <person name="Grigoriev I.V."/>
            <person name="Debuchy R."/>
            <person name="Gladieux P."/>
            <person name="Thoren M.H."/>
            <person name="Johannesson H."/>
        </authorList>
    </citation>
    <scope>NUCLEOTIDE SEQUENCE</scope>
    <source>
        <strain evidence="12">CBS 508.74</strain>
    </source>
</reference>
<keyword evidence="6 10" id="KW-1133">Transmembrane helix</keyword>